<dbReference type="SFLD" id="SFLDG01386">
    <property type="entry name" value="main_SPASM_domain-containing"/>
    <property type="match status" value="1"/>
</dbReference>
<dbReference type="GO" id="GO:0046872">
    <property type="term" value="F:metal ion binding"/>
    <property type="evidence" value="ECO:0007669"/>
    <property type="project" value="UniProtKB-KW"/>
</dbReference>
<keyword evidence="5" id="KW-0408">Iron</keyword>
<dbReference type="SFLD" id="SFLDG01384">
    <property type="entry name" value="thioether_bond_formation_requi"/>
    <property type="match status" value="1"/>
</dbReference>
<evidence type="ECO:0000313" key="9">
    <source>
        <dbReference type="Proteomes" id="UP000199373"/>
    </source>
</evidence>
<organism evidence="8 9">
    <name type="scientific">Prevotella aff. ruminicola Tc2-24</name>
    <dbReference type="NCBI Taxonomy" id="81582"/>
    <lineage>
        <taxon>Bacteria</taxon>
        <taxon>Pseudomonadati</taxon>
        <taxon>Bacteroidota</taxon>
        <taxon>Bacteroidia</taxon>
        <taxon>Bacteroidales</taxon>
        <taxon>Prevotellaceae</taxon>
        <taxon>Prevotella</taxon>
    </lineage>
</organism>
<feature type="domain" description="Radical SAM core" evidence="7">
    <location>
        <begin position="91"/>
        <end position="327"/>
    </location>
</feature>
<keyword evidence="6" id="KW-0411">Iron-sulfur</keyword>
<protein>
    <recommendedName>
        <fullName evidence="7">Radical SAM core domain-containing protein</fullName>
    </recommendedName>
</protein>
<dbReference type="SUPFAM" id="SSF102114">
    <property type="entry name" value="Radical SAM enzymes"/>
    <property type="match status" value="1"/>
</dbReference>
<dbReference type="InterPro" id="IPR006638">
    <property type="entry name" value="Elp3/MiaA/NifB-like_rSAM"/>
</dbReference>
<dbReference type="PANTHER" id="PTHR43787:SF3">
    <property type="entry name" value="ARYLSULFATASE REGULATORY PROTEIN"/>
    <property type="match status" value="1"/>
</dbReference>
<dbReference type="InterPro" id="IPR058240">
    <property type="entry name" value="rSAM_sf"/>
</dbReference>
<dbReference type="InterPro" id="IPR023867">
    <property type="entry name" value="Sulphatase_maturase_rSAM"/>
</dbReference>
<dbReference type="InterPro" id="IPR013785">
    <property type="entry name" value="Aldolase_TIM"/>
</dbReference>
<accession>A0A1I0PHS1</accession>
<dbReference type="InterPro" id="IPR023885">
    <property type="entry name" value="4Fe4S-binding_SPASM_dom"/>
</dbReference>
<name>A0A1I0PHS1_9BACT</name>
<proteinExistence type="predicted"/>
<keyword evidence="9" id="KW-1185">Reference proteome</keyword>
<dbReference type="UniPathway" id="UPA00782"/>
<evidence type="ECO:0000256" key="6">
    <source>
        <dbReference type="ARBA" id="ARBA00023014"/>
    </source>
</evidence>
<dbReference type="Gene3D" id="3.20.20.70">
    <property type="entry name" value="Aldolase class I"/>
    <property type="match status" value="1"/>
</dbReference>
<dbReference type="InterPro" id="IPR007197">
    <property type="entry name" value="rSAM"/>
</dbReference>
<keyword evidence="3" id="KW-0949">S-adenosyl-L-methionine</keyword>
<dbReference type="Proteomes" id="UP000199373">
    <property type="component" value="Unassembled WGS sequence"/>
</dbReference>
<evidence type="ECO:0000259" key="7">
    <source>
        <dbReference type="PROSITE" id="PS51918"/>
    </source>
</evidence>
<dbReference type="SFLD" id="SFLDG01067">
    <property type="entry name" value="SPASM/twitch_domain_containing"/>
    <property type="match status" value="1"/>
</dbReference>
<keyword evidence="4" id="KW-0479">Metal-binding</keyword>
<dbReference type="EMBL" id="FOIQ01000004">
    <property type="protein sequence ID" value="SEW13759.1"/>
    <property type="molecule type" value="Genomic_DNA"/>
</dbReference>
<evidence type="ECO:0000313" key="8">
    <source>
        <dbReference type="EMBL" id="SEW13759.1"/>
    </source>
</evidence>
<dbReference type="AlphaFoldDB" id="A0A1I0PHS1"/>
<evidence type="ECO:0000256" key="3">
    <source>
        <dbReference type="ARBA" id="ARBA00022691"/>
    </source>
</evidence>
<dbReference type="GO" id="GO:0051539">
    <property type="term" value="F:4 iron, 4 sulfur cluster binding"/>
    <property type="evidence" value="ECO:0007669"/>
    <property type="project" value="UniProtKB-KW"/>
</dbReference>
<evidence type="ECO:0000256" key="1">
    <source>
        <dbReference type="ARBA" id="ARBA00001966"/>
    </source>
</evidence>
<gene>
    <name evidence="8" type="ORF">SAMN04487850_1765</name>
</gene>
<dbReference type="Pfam" id="PF04055">
    <property type="entry name" value="Radical_SAM"/>
    <property type="match status" value="1"/>
</dbReference>
<keyword evidence="2" id="KW-0004">4Fe-4S</keyword>
<dbReference type="SMART" id="SM00729">
    <property type="entry name" value="Elp3"/>
    <property type="match status" value="1"/>
</dbReference>
<dbReference type="CDD" id="cd01335">
    <property type="entry name" value="Radical_SAM"/>
    <property type="match status" value="1"/>
</dbReference>
<dbReference type="SFLD" id="SFLDS00029">
    <property type="entry name" value="Radical_SAM"/>
    <property type="match status" value="1"/>
</dbReference>
<comment type="cofactor">
    <cofactor evidence="1">
        <name>[4Fe-4S] cluster</name>
        <dbReference type="ChEBI" id="CHEBI:49883"/>
    </cofactor>
</comment>
<dbReference type="GO" id="GO:0016491">
    <property type="term" value="F:oxidoreductase activity"/>
    <property type="evidence" value="ECO:0007669"/>
    <property type="project" value="InterPro"/>
</dbReference>
<evidence type="ECO:0000256" key="4">
    <source>
        <dbReference type="ARBA" id="ARBA00022723"/>
    </source>
</evidence>
<evidence type="ECO:0000256" key="5">
    <source>
        <dbReference type="ARBA" id="ARBA00023004"/>
    </source>
</evidence>
<sequence>MLLPYLFLIIMVWSIYNYLFDKDNTTYLYNSYTNNLMEVKEDKKAILEACQRGDFDAVPQAVQDQLQKECIVVEDNADIYNQIKLERSLSRYNNKYLSLTIAPTTACNFRCGYCYEGGIEKKVSKSVDQSISDILGFVKSFKNTKYLRVTWYGGEPLLMFDFIKQLSEKFMEMFDNYEAFIITNGYLMNSEVVQAFKRYKVKGVQITIDGLEETHNQRRPHCTNKDSFQVIIKNLTTLFQEYPEVRVSLRVNVDKSNEDEYHELYHFLKDRFGDYHINIHPGYVTDDFSEVSNNKCMMQCDKVKFVLKQYDQYKIPISLYPSSSFGECSARHINSFVIGPEGELYKCWNDIGVKEKSVGSVTDFSFSNRLVLKYLLDNDPLESEECKQCFYFPICNGGCPYNRIFTSNNQCIVMKQNLKDFLVRYIDTKIK</sequence>
<dbReference type="NCBIfam" id="TIGR04085">
    <property type="entry name" value="rSAM_more_4Fe4S"/>
    <property type="match status" value="1"/>
</dbReference>
<evidence type="ECO:0000256" key="2">
    <source>
        <dbReference type="ARBA" id="ARBA00022485"/>
    </source>
</evidence>
<reference evidence="8 9" key="1">
    <citation type="submission" date="2016-10" db="EMBL/GenBank/DDBJ databases">
        <authorList>
            <person name="de Groot N.N."/>
        </authorList>
    </citation>
    <scope>NUCLEOTIDE SEQUENCE [LARGE SCALE GENOMIC DNA]</scope>
    <source>
        <strain evidence="8 9">TC2-24</strain>
    </source>
</reference>
<dbReference type="PANTHER" id="PTHR43787">
    <property type="entry name" value="FEMO COFACTOR BIOSYNTHESIS PROTEIN NIFB-RELATED"/>
    <property type="match status" value="1"/>
</dbReference>
<dbReference type="PROSITE" id="PS51918">
    <property type="entry name" value="RADICAL_SAM"/>
    <property type="match status" value="1"/>
</dbReference>